<organism evidence="1 2">
    <name type="scientific">Triparma laevis f. longispina</name>
    <dbReference type="NCBI Taxonomy" id="1714387"/>
    <lineage>
        <taxon>Eukaryota</taxon>
        <taxon>Sar</taxon>
        <taxon>Stramenopiles</taxon>
        <taxon>Ochrophyta</taxon>
        <taxon>Bolidophyceae</taxon>
        <taxon>Parmales</taxon>
        <taxon>Triparmaceae</taxon>
        <taxon>Triparma</taxon>
    </lineage>
</organism>
<accession>A0A9W7EB52</accession>
<sequence>MHTPNPATSSPTIETMTFHNLITPEYDIFAALPPRPTPTLPHNADNSVSLLDALARESLRWPMMDVSSSVSPVRPPMKQPVQS</sequence>
<dbReference type="AlphaFoldDB" id="A0A9W7EB52"/>
<keyword evidence="2" id="KW-1185">Reference proteome</keyword>
<name>A0A9W7EB52_9STRA</name>
<comment type="caution">
    <text evidence="1">The sequence shown here is derived from an EMBL/GenBank/DDBJ whole genome shotgun (WGS) entry which is preliminary data.</text>
</comment>
<evidence type="ECO:0000313" key="2">
    <source>
        <dbReference type="Proteomes" id="UP001165122"/>
    </source>
</evidence>
<proteinExistence type="predicted"/>
<protein>
    <submittedName>
        <fullName evidence="1">Uncharacterized protein</fullName>
    </submittedName>
</protein>
<gene>
    <name evidence="1" type="ORF">TrLO_g15408</name>
</gene>
<evidence type="ECO:0000313" key="1">
    <source>
        <dbReference type="EMBL" id="GMH71630.1"/>
    </source>
</evidence>
<dbReference type="Proteomes" id="UP001165122">
    <property type="component" value="Unassembled WGS sequence"/>
</dbReference>
<dbReference type="EMBL" id="BRXW01000642">
    <property type="protein sequence ID" value="GMH71630.1"/>
    <property type="molecule type" value="Genomic_DNA"/>
</dbReference>
<reference evidence="2" key="1">
    <citation type="journal article" date="2023" name="Commun. Biol.">
        <title>Genome analysis of Parmales, the sister group of diatoms, reveals the evolutionary specialization of diatoms from phago-mixotrophs to photoautotrophs.</title>
        <authorList>
            <person name="Ban H."/>
            <person name="Sato S."/>
            <person name="Yoshikawa S."/>
            <person name="Yamada K."/>
            <person name="Nakamura Y."/>
            <person name="Ichinomiya M."/>
            <person name="Sato N."/>
            <person name="Blanc-Mathieu R."/>
            <person name="Endo H."/>
            <person name="Kuwata A."/>
            <person name="Ogata H."/>
        </authorList>
    </citation>
    <scope>NUCLEOTIDE SEQUENCE [LARGE SCALE GENOMIC DNA]</scope>
    <source>
        <strain evidence="2">NIES 3700</strain>
    </source>
</reference>